<proteinExistence type="predicted"/>
<comment type="caution">
    <text evidence="1">The sequence shown here is derived from an EMBL/GenBank/DDBJ whole genome shotgun (WGS) entry which is preliminary data.</text>
</comment>
<dbReference type="AlphaFoldDB" id="A0A2T5XYN1"/>
<sequence length="72" mass="8588">MHPKIKVMEEDKPLFLITIGDTQYWAEEKLGRRLTDEELQLVKDRLEWGLCEGIDMVYNTIFEEINFGELQK</sequence>
<evidence type="ECO:0000313" key="2">
    <source>
        <dbReference type="Proteomes" id="UP000243985"/>
    </source>
</evidence>
<dbReference type="EMBL" id="QBKG01000001">
    <property type="protein sequence ID" value="PTX08637.1"/>
    <property type="molecule type" value="Genomic_DNA"/>
</dbReference>
<organism evidence="1 2">
    <name type="scientific">Capnocytophaga leadbetteri</name>
    <dbReference type="NCBI Taxonomy" id="327575"/>
    <lineage>
        <taxon>Bacteria</taxon>
        <taxon>Pseudomonadati</taxon>
        <taxon>Bacteroidota</taxon>
        <taxon>Flavobacteriia</taxon>
        <taxon>Flavobacteriales</taxon>
        <taxon>Flavobacteriaceae</taxon>
        <taxon>Capnocytophaga</taxon>
    </lineage>
</organism>
<name>A0A2T5XYN1_9FLAO</name>
<dbReference type="Proteomes" id="UP000243985">
    <property type="component" value="Unassembled WGS sequence"/>
</dbReference>
<accession>A0A2T5XYN1</accession>
<gene>
    <name evidence="1" type="ORF">C8P65_101304</name>
</gene>
<evidence type="ECO:0000313" key="1">
    <source>
        <dbReference type="EMBL" id="PTX08637.1"/>
    </source>
</evidence>
<reference evidence="1 2" key="1">
    <citation type="submission" date="2018-04" db="EMBL/GenBank/DDBJ databases">
        <title>Genomic Encyclopedia of Archaeal and Bacterial Type Strains, Phase II (KMG-II): from individual species to whole genera.</title>
        <authorList>
            <person name="Goeker M."/>
        </authorList>
    </citation>
    <scope>NUCLEOTIDE SEQUENCE [LARGE SCALE GENOMIC DNA]</scope>
    <source>
        <strain evidence="1 2">DSM 22902</strain>
    </source>
</reference>
<protein>
    <submittedName>
        <fullName evidence="1">Uncharacterized protein</fullName>
    </submittedName>
</protein>